<dbReference type="STRING" id="454006.SAMN05421825_0016"/>
<dbReference type="OrthoDB" id="7865033at2"/>
<keyword evidence="1 3" id="KW-0238">DNA-binding</keyword>
<dbReference type="GO" id="GO:0003700">
    <property type="term" value="F:DNA-binding transcription factor activity"/>
    <property type="evidence" value="ECO:0007669"/>
    <property type="project" value="TreeGrafter"/>
</dbReference>
<accession>A0A1G7F8T0</accession>
<dbReference type="RefSeq" id="WP_089872802.1">
    <property type="nucleotide sequence ID" value="NZ_FNBH01000001.1"/>
</dbReference>
<dbReference type="Pfam" id="PF01381">
    <property type="entry name" value="HTH_3"/>
    <property type="match status" value="1"/>
</dbReference>
<dbReference type="PANTHER" id="PTHR46797">
    <property type="entry name" value="HTH-TYPE TRANSCRIPTIONAL REGULATOR"/>
    <property type="match status" value="1"/>
</dbReference>
<dbReference type="AlphaFoldDB" id="A0A1G7F8T0"/>
<dbReference type="CDD" id="cd00093">
    <property type="entry name" value="HTH_XRE"/>
    <property type="match status" value="1"/>
</dbReference>
<keyword evidence="4" id="KW-1185">Reference proteome</keyword>
<sequence>MLRIKEILKEKKLSQIDLAEKLEITTVGLNKIINGNPTAETLLKIAEALDVDVKELFISTKDQETTPIYIKEGAGFSEIGTINFEKFHIALNKG</sequence>
<gene>
    <name evidence="3" type="ORF">SAMN05421825_0016</name>
</gene>
<organism evidence="3 4">
    <name type="scientific">Epilithonimonas hungarica</name>
    <dbReference type="NCBI Taxonomy" id="454006"/>
    <lineage>
        <taxon>Bacteria</taxon>
        <taxon>Pseudomonadati</taxon>
        <taxon>Bacteroidota</taxon>
        <taxon>Flavobacteriia</taxon>
        <taxon>Flavobacteriales</taxon>
        <taxon>Weeksellaceae</taxon>
        <taxon>Chryseobacterium group</taxon>
        <taxon>Epilithonimonas</taxon>
    </lineage>
</organism>
<dbReference type="Proteomes" id="UP000199203">
    <property type="component" value="Unassembled WGS sequence"/>
</dbReference>
<dbReference type="InterPro" id="IPR010982">
    <property type="entry name" value="Lambda_DNA-bd_dom_sf"/>
</dbReference>
<dbReference type="InterPro" id="IPR001387">
    <property type="entry name" value="Cro/C1-type_HTH"/>
</dbReference>
<protein>
    <submittedName>
        <fullName evidence="3">DNA-binding transcriptional regulator, XRE-family HTH domain</fullName>
    </submittedName>
</protein>
<dbReference type="EMBL" id="FNBH01000001">
    <property type="protein sequence ID" value="SDE72281.1"/>
    <property type="molecule type" value="Genomic_DNA"/>
</dbReference>
<dbReference type="PROSITE" id="PS50943">
    <property type="entry name" value="HTH_CROC1"/>
    <property type="match status" value="1"/>
</dbReference>
<evidence type="ECO:0000256" key="1">
    <source>
        <dbReference type="ARBA" id="ARBA00023125"/>
    </source>
</evidence>
<dbReference type="SMART" id="SM00530">
    <property type="entry name" value="HTH_XRE"/>
    <property type="match status" value="1"/>
</dbReference>
<reference evidence="4" key="1">
    <citation type="submission" date="2016-10" db="EMBL/GenBank/DDBJ databases">
        <authorList>
            <person name="Varghese N."/>
            <person name="Submissions S."/>
        </authorList>
    </citation>
    <scope>NUCLEOTIDE SEQUENCE [LARGE SCALE GENOMIC DNA]</scope>
    <source>
        <strain evidence="4">DSM 19684</strain>
    </source>
</reference>
<feature type="domain" description="HTH cro/C1-type" evidence="2">
    <location>
        <begin position="4"/>
        <end position="56"/>
    </location>
</feature>
<name>A0A1G7F8T0_9FLAO</name>
<dbReference type="SUPFAM" id="SSF47413">
    <property type="entry name" value="lambda repressor-like DNA-binding domains"/>
    <property type="match status" value="1"/>
</dbReference>
<evidence type="ECO:0000313" key="4">
    <source>
        <dbReference type="Proteomes" id="UP000199203"/>
    </source>
</evidence>
<dbReference type="PANTHER" id="PTHR46797:SF24">
    <property type="entry name" value="DNA-BINDING PHAGE PROTEIN"/>
    <property type="match status" value="1"/>
</dbReference>
<proteinExistence type="predicted"/>
<evidence type="ECO:0000259" key="2">
    <source>
        <dbReference type="PROSITE" id="PS50943"/>
    </source>
</evidence>
<evidence type="ECO:0000313" key="3">
    <source>
        <dbReference type="EMBL" id="SDE72281.1"/>
    </source>
</evidence>
<dbReference type="GO" id="GO:0005829">
    <property type="term" value="C:cytosol"/>
    <property type="evidence" value="ECO:0007669"/>
    <property type="project" value="TreeGrafter"/>
</dbReference>
<dbReference type="Gene3D" id="1.10.260.40">
    <property type="entry name" value="lambda repressor-like DNA-binding domains"/>
    <property type="match status" value="1"/>
</dbReference>
<dbReference type="GO" id="GO:0003677">
    <property type="term" value="F:DNA binding"/>
    <property type="evidence" value="ECO:0007669"/>
    <property type="project" value="UniProtKB-KW"/>
</dbReference>
<dbReference type="InterPro" id="IPR050807">
    <property type="entry name" value="TransReg_Diox_bact_type"/>
</dbReference>